<accession>A0AAD3HCW5</accession>
<evidence type="ECO:0008006" key="4">
    <source>
        <dbReference type="Google" id="ProtNLM"/>
    </source>
</evidence>
<reference evidence="2 3" key="1">
    <citation type="journal article" date="2021" name="Sci. Rep.">
        <title>The genome of the diatom Chaetoceros tenuissimus carries an ancient integrated fragment of an extant virus.</title>
        <authorList>
            <person name="Hongo Y."/>
            <person name="Kimura K."/>
            <person name="Takaki Y."/>
            <person name="Yoshida Y."/>
            <person name="Baba S."/>
            <person name="Kobayashi G."/>
            <person name="Nagasaki K."/>
            <person name="Hano T."/>
            <person name="Tomaru Y."/>
        </authorList>
    </citation>
    <scope>NUCLEOTIDE SEQUENCE [LARGE SCALE GENOMIC DNA]</scope>
    <source>
        <strain evidence="2 3">NIES-3715</strain>
    </source>
</reference>
<keyword evidence="3" id="KW-1185">Reference proteome</keyword>
<dbReference type="EMBL" id="BLLK01000062">
    <property type="protein sequence ID" value="GFH58564.1"/>
    <property type="molecule type" value="Genomic_DNA"/>
</dbReference>
<dbReference type="Proteomes" id="UP001054902">
    <property type="component" value="Unassembled WGS sequence"/>
</dbReference>
<evidence type="ECO:0000256" key="1">
    <source>
        <dbReference type="SAM" id="MobiDB-lite"/>
    </source>
</evidence>
<comment type="caution">
    <text evidence="2">The sequence shown here is derived from an EMBL/GenBank/DDBJ whole genome shotgun (WGS) entry which is preliminary data.</text>
</comment>
<evidence type="ECO:0000313" key="2">
    <source>
        <dbReference type="EMBL" id="GFH58564.1"/>
    </source>
</evidence>
<dbReference type="AlphaFoldDB" id="A0AAD3HCW5"/>
<feature type="compositionally biased region" description="Basic and acidic residues" evidence="1">
    <location>
        <begin position="296"/>
        <end position="306"/>
    </location>
</feature>
<gene>
    <name evidence="2" type="ORF">CTEN210_15040</name>
</gene>
<organism evidence="2 3">
    <name type="scientific">Chaetoceros tenuissimus</name>
    <dbReference type="NCBI Taxonomy" id="426638"/>
    <lineage>
        <taxon>Eukaryota</taxon>
        <taxon>Sar</taxon>
        <taxon>Stramenopiles</taxon>
        <taxon>Ochrophyta</taxon>
        <taxon>Bacillariophyta</taxon>
        <taxon>Coscinodiscophyceae</taxon>
        <taxon>Chaetocerotophycidae</taxon>
        <taxon>Chaetocerotales</taxon>
        <taxon>Chaetocerotaceae</taxon>
        <taxon>Chaetoceros</taxon>
    </lineage>
</organism>
<evidence type="ECO:0000313" key="3">
    <source>
        <dbReference type="Proteomes" id="UP001054902"/>
    </source>
</evidence>
<proteinExistence type="predicted"/>
<feature type="region of interest" description="Disordered" evidence="1">
    <location>
        <begin position="294"/>
        <end position="339"/>
    </location>
</feature>
<protein>
    <recommendedName>
        <fullName evidence="4">PH domain-containing protein</fullName>
    </recommendedName>
</protein>
<name>A0AAD3HCW5_9STRA</name>
<sequence>MYSNQEEDLLGMGIFEASQQSRQSYPNNQVVLVQSQQQPQHQYGDVLMQYQSPTKGTPQYHPRDPRYPMKDHSMVDLNVPRHNTMNQQQCGVPVFSTYSILDDRTFAPPPPLPSNEGVIKYDFMTDGTPFCASASLPKFERIMHSGSILARISIKSLVTKTWKEVFWIIYGSTQLIFFRTKRDYEEWAFNPVLNADERNLLIKLKIDLEKDLSINGIRGYNSTNCRPKEYRRRGVLYNFKIDSMTKYGPSLVGAFASKDKREVMNLHSLFSEMMKRSPLNSNLLRMSFSKNPINLDSRERRSRENSMRSMPSFALSPDRTPSKQASSKSGISSMTGSHY</sequence>
<feature type="compositionally biased region" description="Low complexity" evidence="1">
    <location>
        <begin position="322"/>
        <end position="339"/>
    </location>
</feature>